<evidence type="ECO:0000313" key="3">
    <source>
        <dbReference type="Proteomes" id="UP000187251"/>
    </source>
</evidence>
<keyword evidence="1" id="KW-1133">Transmembrane helix</keyword>
<feature type="transmembrane region" description="Helical" evidence="1">
    <location>
        <begin position="7"/>
        <end position="28"/>
    </location>
</feature>
<dbReference type="EMBL" id="MJMN01000035">
    <property type="protein sequence ID" value="OMG80704.1"/>
    <property type="molecule type" value="Genomic_DNA"/>
</dbReference>
<gene>
    <name evidence="2" type="ORF">BIZ92_12495</name>
</gene>
<dbReference type="RefSeq" id="WP_076414501.1">
    <property type="nucleotide sequence ID" value="NZ_MJMN01000035.1"/>
</dbReference>
<comment type="caution">
    <text evidence="2">The sequence shown here is derived from an EMBL/GenBank/DDBJ whole genome shotgun (WGS) entry which is preliminary data.</text>
</comment>
<organism evidence="2 3">
    <name type="scientific">Alcaligenes xylosoxydans xylosoxydans</name>
    <name type="common">Achromobacter xylosoxidans</name>
    <dbReference type="NCBI Taxonomy" id="85698"/>
    <lineage>
        <taxon>Bacteria</taxon>
        <taxon>Pseudomonadati</taxon>
        <taxon>Pseudomonadota</taxon>
        <taxon>Betaproteobacteria</taxon>
        <taxon>Burkholderiales</taxon>
        <taxon>Alcaligenaceae</taxon>
        <taxon>Achromobacter</taxon>
    </lineage>
</organism>
<sequence>MEKAAVILNSLASFIFSIGAMIVTASAIKNGEDGLAAIALAVLALKYRLDADLPGIKKTPLQREE</sequence>
<name>A0A1R1JNI0_ALCXX</name>
<keyword evidence="1" id="KW-0812">Transmembrane</keyword>
<accession>A0A1R1JNI0</accession>
<keyword evidence="1" id="KW-0472">Membrane</keyword>
<evidence type="ECO:0000256" key="1">
    <source>
        <dbReference type="SAM" id="Phobius"/>
    </source>
</evidence>
<dbReference type="AlphaFoldDB" id="A0A1R1JNI0"/>
<reference evidence="2 3" key="1">
    <citation type="submission" date="2016-09" db="EMBL/GenBank/DDBJ databases">
        <title>Phylogenomics of Achromobacter.</title>
        <authorList>
            <person name="Jeukens J."/>
            <person name="Freschi L."/>
            <person name="Vincent A.T."/>
            <person name="Emond-Rheault J.-G."/>
            <person name="Kukavica-Ibrulj I."/>
            <person name="Charette S.J."/>
            <person name="Levesque R.C."/>
        </authorList>
    </citation>
    <scope>NUCLEOTIDE SEQUENCE [LARGE SCALE GENOMIC DNA]</scope>
    <source>
        <strain evidence="2 3">AUS488</strain>
    </source>
</reference>
<evidence type="ECO:0000313" key="2">
    <source>
        <dbReference type="EMBL" id="OMG80704.1"/>
    </source>
</evidence>
<dbReference type="Proteomes" id="UP000187251">
    <property type="component" value="Unassembled WGS sequence"/>
</dbReference>
<proteinExistence type="predicted"/>
<protein>
    <submittedName>
        <fullName evidence="2">Uncharacterized protein</fullName>
    </submittedName>
</protein>